<evidence type="ECO:0000313" key="2">
    <source>
        <dbReference type="EMBL" id="CCH19681.1"/>
    </source>
</evidence>
<evidence type="ECO:0000313" key="3">
    <source>
        <dbReference type="Proteomes" id="UP000003448"/>
    </source>
</evidence>
<name>I0L784_9ACTN</name>
<dbReference type="Proteomes" id="UP000003448">
    <property type="component" value="Unassembled WGS sequence"/>
</dbReference>
<feature type="compositionally biased region" description="Basic and acidic residues" evidence="1">
    <location>
        <begin position="24"/>
        <end position="33"/>
    </location>
</feature>
<reference evidence="3" key="1">
    <citation type="journal article" date="2012" name="J. Bacteriol.">
        <title>Genome Sequence of Micromonospora lupini Lupac 08, Isolated from Root Nodules of Lupinus angustifolius.</title>
        <authorList>
            <person name="Alonso-Vega P."/>
            <person name="Normand P."/>
            <person name="Bacigalupe R."/>
            <person name="Pujic P."/>
            <person name="Lajus A."/>
            <person name="Vallenet D."/>
            <person name="Carro L."/>
            <person name="Coll P."/>
            <person name="Trujillo M.E."/>
        </authorList>
    </citation>
    <scope>NUCLEOTIDE SEQUENCE [LARGE SCALE GENOMIC DNA]</scope>
    <source>
        <strain evidence="3">Lupac 08</strain>
    </source>
</reference>
<sequence length="33" mass="3545">MRRTGRPGFSAVVEGPDVGAPDNSVRDMVIRSD</sequence>
<evidence type="ECO:0000256" key="1">
    <source>
        <dbReference type="SAM" id="MobiDB-lite"/>
    </source>
</evidence>
<accession>I0L784</accession>
<comment type="caution">
    <text evidence="2">The sequence shown here is derived from an EMBL/GenBank/DDBJ whole genome shotgun (WGS) entry which is preliminary data.</text>
</comment>
<keyword evidence="3" id="KW-1185">Reference proteome</keyword>
<dbReference type="AlphaFoldDB" id="I0L784"/>
<proteinExistence type="predicted"/>
<protein>
    <submittedName>
        <fullName evidence="2">Uncharacterized protein</fullName>
    </submittedName>
</protein>
<gene>
    <name evidence="2" type="ORF">MILUP08_44556</name>
</gene>
<dbReference type="EMBL" id="CAIE01000035">
    <property type="protein sequence ID" value="CCH19681.1"/>
    <property type="molecule type" value="Genomic_DNA"/>
</dbReference>
<organism evidence="2 3">
    <name type="scientific">Micromonospora lupini str. Lupac 08</name>
    <dbReference type="NCBI Taxonomy" id="1150864"/>
    <lineage>
        <taxon>Bacteria</taxon>
        <taxon>Bacillati</taxon>
        <taxon>Actinomycetota</taxon>
        <taxon>Actinomycetes</taxon>
        <taxon>Micromonosporales</taxon>
        <taxon>Micromonosporaceae</taxon>
        <taxon>Micromonospora</taxon>
    </lineage>
</organism>
<feature type="region of interest" description="Disordered" evidence="1">
    <location>
        <begin position="1"/>
        <end position="33"/>
    </location>
</feature>